<sequence>MATATFKVSKKDGLSVEVAKELPDNLDDPRWADVVLNPSEDIHDLAIQALTVKCQAGARARLEQGEAAVQAYVEAYKYGARTGGFAAPVISGEDADAQGFTEEQLDFLRAAGMKTPTAEEAA</sequence>
<organism evidence="1">
    <name type="scientific">marine sediment metagenome</name>
    <dbReference type="NCBI Taxonomy" id="412755"/>
    <lineage>
        <taxon>unclassified sequences</taxon>
        <taxon>metagenomes</taxon>
        <taxon>ecological metagenomes</taxon>
    </lineage>
</organism>
<proteinExistence type="predicted"/>
<evidence type="ECO:0000313" key="1">
    <source>
        <dbReference type="EMBL" id="KKM21676.1"/>
    </source>
</evidence>
<reference evidence="1" key="1">
    <citation type="journal article" date="2015" name="Nature">
        <title>Complex archaea that bridge the gap between prokaryotes and eukaryotes.</title>
        <authorList>
            <person name="Spang A."/>
            <person name="Saw J.H."/>
            <person name="Jorgensen S.L."/>
            <person name="Zaremba-Niedzwiedzka K."/>
            <person name="Martijn J."/>
            <person name="Lind A.E."/>
            <person name="van Eijk R."/>
            <person name="Schleper C."/>
            <person name="Guy L."/>
            <person name="Ettema T.J."/>
        </authorList>
    </citation>
    <scope>NUCLEOTIDE SEQUENCE</scope>
</reference>
<dbReference type="EMBL" id="LAZR01013501">
    <property type="protein sequence ID" value="KKM21676.1"/>
    <property type="molecule type" value="Genomic_DNA"/>
</dbReference>
<dbReference type="AlphaFoldDB" id="A0A0F9I227"/>
<gene>
    <name evidence="1" type="ORF">LCGC14_1633060</name>
</gene>
<comment type="caution">
    <text evidence="1">The sequence shown here is derived from an EMBL/GenBank/DDBJ whole genome shotgun (WGS) entry which is preliminary data.</text>
</comment>
<name>A0A0F9I227_9ZZZZ</name>
<protein>
    <submittedName>
        <fullName evidence="1">Uncharacterized protein</fullName>
    </submittedName>
</protein>
<accession>A0A0F9I227</accession>